<gene>
    <name evidence="7" type="ORF">OXX778_LOCUS13478</name>
</gene>
<dbReference type="AlphaFoldDB" id="A0A814CLY9"/>
<evidence type="ECO:0000256" key="4">
    <source>
        <dbReference type="ARBA" id="ARBA00022490"/>
    </source>
</evidence>
<protein>
    <submittedName>
        <fullName evidence="7">Uncharacterized protein</fullName>
    </submittedName>
</protein>
<dbReference type="PANTHER" id="PTHR18914">
    <property type="entry name" value="ALPHA CATENIN"/>
    <property type="match status" value="1"/>
</dbReference>
<sequence length="847" mass="96633">MTNKIDKKLFEEKFEFILELLEPLINQLLVPNPKLSNVLGISRSAKYLLKFLDESLSQFAKKSIELSHEFQSFHKDLTDEISKFKENGIVLKSCSIEFVQDPTNSKKRSLMANQAKLVLVSTARILALFDLIDQTKLIQVVQEMTRIIQKMKIITSEKEFISEFKIYGDSLKIFLNISQNLIENMKNSTKKIAFISNRSLLAKQSLFLYSSSMSYLKHSTNEPSKILRNQVYQQALDALNEIDAILKNNYKPNEKNKTNNLLSQLIDLEKQVINLTPAASREVKIKIQNKLDDAIRTINNLTTQSIFGSNNKDLLVNECNAVSLALLDIFKAYESSRKSKLDDVESKENDFIRKNRSIRRQIRSAVAEQFGMLLNEPLFDLIDAAKSGDSVGLPSKIKNFESYAQKLIETSLLSCFLSSNKEGIQLVELTAQRLKTLMPLIISSARILCSNPKSIQADKNMNIFRTEWLNQLKLLNLAVDDIMSLNDFMAVSEYLILQDINNCILALNNLNAHEFKNAGDRVNQRTKRIWEFVSQEIFNYESCDYTNKINESVRIIKNKIIVNFANSVEFSYGAMKATPIGELNENDFIDSSRLLFDSIRDLRNALLMIPQEETDNHLDEVDTQTEDFKEPETEIELDPEINEKLNSFDEEKTKFDREVLKWDDNSNDIIVLSKQMCVLMMDMTNFTRGKGPLKTITQTIHAAKKISELGAKLEKLCRNLSDECPESGSKKELNGYLNLIPLFCNQLNIGSKVKENIIEPESVSSLLISSKNLMNTVASVVKTSYLASTKYTSKTTNKKPLVQWKMKPPELKPLIQKPTQFDTTGLVRKTSKRNIIAPLKLLSEFDA</sequence>
<evidence type="ECO:0000313" key="8">
    <source>
        <dbReference type="Proteomes" id="UP000663879"/>
    </source>
</evidence>
<dbReference type="GO" id="GO:0016342">
    <property type="term" value="C:catenin complex"/>
    <property type="evidence" value="ECO:0007669"/>
    <property type="project" value="TreeGrafter"/>
</dbReference>
<evidence type="ECO:0000256" key="5">
    <source>
        <dbReference type="ARBA" id="ARBA00022889"/>
    </source>
</evidence>
<keyword evidence="6" id="KW-0965">Cell junction</keyword>
<dbReference type="SUPFAM" id="SSF47220">
    <property type="entry name" value="alpha-catenin/vinculin-like"/>
    <property type="match status" value="4"/>
</dbReference>
<dbReference type="InterPro" id="IPR001033">
    <property type="entry name" value="Alpha_catenin"/>
</dbReference>
<comment type="caution">
    <text evidence="7">The sequence shown here is derived from an EMBL/GenBank/DDBJ whole genome shotgun (WGS) entry which is preliminary data.</text>
</comment>
<comment type="subcellular location">
    <subcellularLocation>
        <location evidence="1">Cell junction</location>
    </subcellularLocation>
    <subcellularLocation>
        <location evidence="2">Cytoplasm</location>
    </subcellularLocation>
</comment>
<dbReference type="GO" id="GO:0016477">
    <property type="term" value="P:cell migration"/>
    <property type="evidence" value="ECO:0007669"/>
    <property type="project" value="TreeGrafter"/>
</dbReference>
<dbReference type="GO" id="GO:0045296">
    <property type="term" value="F:cadherin binding"/>
    <property type="evidence" value="ECO:0007669"/>
    <property type="project" value="InterPro"/>
</dbReference>
<name>A0A814CLY9_9BILA</name>
<comment type="similarity">
    <text evidence="3">Belongs to the vinculin/alpha-catenin family.</text>
</comment>
<evidence type="ECO:0000256" key="3">
    <source>
        <dbReference type="ARBA" id="ARBA00008376"/>
    </source>
</evidence>
<keyword evidence="5" id="KW-0130">Cell adhesion</keyword>
<evidence type="ECO:0000256" key="1">
    <source>
        <dbReference type="ARBA" id="ARBA00004282"/>
    </source>
</evidence>
<dbReference type="Pfam" id="PF01044">
    <property type="entry name" value="Vinculin"/>
    <property type="match status" value="1"/>
</dbReference>
<dbReference type="EMBL" id="CAJNOC010002597">
    <property type="protein sequence ID" value="CAF0941980.1"/>
    <property type="molecule type" value="Genomic_DNA"/>
</dbReference>
<dbReference type="Proteomes" id="UP000663879">
    <property type="component" value="Unassembled WGS sequence"/>
</dbReference>
<reference evidence="7" key="1">
    <citation type="submission" date="2021-02" db="EMBL/GenBank/DDBJ databases">
        <authorList>
            <person name="Nowell W R."/>
        </authorList>
    </citation>
    <scope>NUCLEOTIDE SEQUENCE</scope>
    <source>
        <strain evidence="7">Ploen Becks lab</strain>
    </source>
</reference>
<evidence type="ECO:0000256" key="2">
    <source>
        <dbReference type="ARBA" id="ARBA00004496"/>
    </source>
</evidence>
<proteinExistence type="inferred from homology"/>
<evidence type="ECO:0000313" key="7">
    <source>
        <dbReference type="EMBL" id="CAF0941980.1"/>
    </source>
</evidence>
<dbReference type="OrthoDB" id="6376697at2759"/>
<dbReference type="InterPro" id="IPR036723">
    <property type="entry name" value="Alpha-catenin/vinculin-like_sf"/>
</dbReference>
<dbReference type="Gene3D" id="1.20.120.810">
    <property type="entry name" value="Vinculin, Vh2 four-helix bundle"/>
    <property type="match status" value="1"/>
</dbReference>
<accession>A0A814CLY9</accession>
<organism evidence="7 8">
    <name type="scientific">Brachionus calyciflorus</name>
    <dbReference type="NCBI Taxonomy" id="104777"/>
    <lineage>
        <taxon>Eukaryota</taxon>
        <taxon>Metazoa</taxon>
        <taxon>Spiralia</taxon>
        <taxon>Gnathifera</taxon>
        <taxon>Rotifera</taxon>
        <taxon>Eurotatoria</taxon>
        <taxon>Monogononta</taxon>
        <taxon>Pseudotrocha</taxon>
        <taxon>Ploima</taxon>
        <taxon>Brachionidae</taxon>
        <taxon>Brachionus</taxon>
    </lineage>
</organism>
<evidence type="ECO:0000256" key="6">
    <source>
        <dbReference type="ARBA" id="ARBA00022949"/>
    </source>
</evidence>
<dbReference type="GO" id="GO:0008013">
    <property type="term" value="F:beta-catenin binding"/>
    <property type="evidence" value="ECO:0007669"/>
    <property type="project" value="TreeGrafter"/>
</dbReference>
<dbReference type="GO" id="GO:0005737">
    <property type="term" value="C:cytoplasm"/>
    <property type="evidence" value="ECO:0007669"/>
    <property type="project" value="UniProtKB-SubCell"/>
</dbReference>
<dbReference type="GO" id="GO:0005912">
    <property type="term" value="C:adherens junction"/>
    <property type="evidence" value="ECO:0007669"/>
    <property type="project" value="TreeGrafter"/>
</dbReference>
<dbReference type="Gene3D" id="1.20.120.230">
    <property type="entry name" value="Alpha-catenin/vinculin-like"/>
    <property type="match status" value="4"/>
</dbReference>
<dbReference type="InterPro" id="IPR006077">
    <property type="entry name" value="Vinculin/catenin"/>
</dbReference>
<dbReference type="PANTHER" id="PTHR18914:SF9">
    <property type="entry name" value="CATENIN ALPHA"/>
    <property type="match status" value="1"/>
</dbReference>
<keyword evidence="8" id="KW-1185">Reference proteome</keyword>
<dbReference type="GO" id="GO:0098609">
    <property type="term" value="P:cell-cell adhesion"/>
    <property type="evidence" value="ECO:0007669"/>
    <property type="project" value="TreeGrafter"/>
</dbReference>
<dbReference type="PRINTS" id="PR00805">
    <property type="entry name" value="ALPHACATENIN"/>
</dbReference>
<dbReference type="GO" id="GO:0051015">
    <property type="term" value="F:actin filament binding"/>
    <property type="evidence" value="ECO:0007669"/>
    <property type="project" value="InterPro"/>
</dbReference>
<keyword evidence="4" id="KW-0963">Cytoplasm</keyword>